<dbReference type="SMART" id="SM00054">
    <property type="entry name" value="EFh"/>
    <property type="match status" value="2"/>
</dbReference>
<dbReference type="GO" id="GO:0005509">
    <property type="term" value="F:calcium ion binding"/>
    <property type="evidence" value="ECO:0007669"/>
    <property type="project" value="InterPro"/>
</dbReference>
<dbReference type="FunFam" id="1.10.238.10:FF:000112">
    <property type="entry name" value="EF-hand domain family, member D2"/>
    <property type="match status" value="1"/>
</dbReference>
<dbReference type="OrthoDB" id="6572480at2759"/>
<evidence type="ECO:0000256" key="2">
    <source>
        <dbReference type="ARBA" id="ARBA00022737"/>
    </source>
</evidence>
<evidence type="ECO:0000256" key="3">
    <source>
        <dbReference type="ARBA" id="ARBA00022837"/>
    </source>
</evidence>
<evidence type="ECO:0000313" key="5">
    <source>
        <dbReference type="EMBL" id="CAG5116314.1"/>
    </source>
</evidence>
<dbReference type="SUPFAM" id="SSF47473">
    <property type="entry name" value="EF-hand"/>
    <property type="match status" value="1"/>
</dbReference>
<protein>
    <recommendedName>
        <fullName evidence="4">EF-hand domain-containing protein</fullName>
    </recommendedName>
</protein>
<feature type="non-terminal residue" evidence="5">
    <location>
        <position position="1"/>
    </location>
</feature>
<dbReference type="InterPro" id="IPR002048">
    <property type="entry name" value="EF_hand_dom"/>
</dbReference>
<dbReference type="Pfam" id="PF21008">
    <property type="entry name" value="AIF-1"/>
    <property type="match status" value="1"/>
</dbReference>
<proteinExistence type="predicted"/>
<organism evidence="5 6">
    <name type="scientific">Candidula unifasciata</name>
    <dbReference type="NCBI Taxonomy" id="100452"/>
    <lineage>
        <taxon>Eukaryota</taxon>
        <taxon>Metazoa</taxon>
        <taxon>Spiralia</taxon>
        <taxon>Lophotrochozoa</taxon>
        <taxon>Mollusca</taxon>
        <taxon>Gastropoda</taxon>
        <taxon>Heterobranchia</taxon>
        <taxon>Euthyneura</taxon>
        <taxon>Panpulmonata</taxon>
        <taxon>Eupulmonata</taxon>
        <taxon>Stylommatophora</taxon>
        <taxon>Helicina</taxon>
        <taxon>Helicoidea</taxon>
        <taxon>Geomitridae</taxon>
        <taxon>Candidula</taxon>
    </lineage>
</organism>
<reference evidence="5" key="1">
    <citation type="submission" date="2021-04" db="EMBL/GenBank/DDBJ databases">
        <authorList>
            <consortium name="Molecular Ecology Group"/>
        </authorList>
    </citation>
    <scope>NUCLEOTIDE SEQUENCE</scope>
</reference>
<dbReference type="InterPro" id="IPR049025">
    <property type="entry name" value="AIF-1_EF_pair"/>
</dbReference>
<dbReference type="PROSITE" id="PS50222">
    <property type="entry name" value="EF_HAND_2"/>
    <property type="match status" value="2"/>
</dbReference>
<evidence type="ECO:0000259" key="4">
    <source>
        <dbReference type="PROSITE" id="PS50222"/>
    </source>
</evidence>
<dbReference type="EMBL" id="CAJHNH020000235">
    <property type="protein sequence ID" value="CAG5116314.1"/>
    <property type="molecule type" value="Genomic_DNA"/>
</dbReference>
<name>A0A8S3YI14_9EUPU</name>
<keyword evidence="2" id="KW-0677">Repeat</keyword>
<dbReference type="Proteomes" id="UP000678393">
    <property type="component" value="Unassembled WGS sequence"/>
</dbReference>
<comment type="caution">
    <text evidence="5">The sequence shown here is derived from an EMBL/GenBank/DDBJ whole genome shotgun (WGS) entry which is preliminary data.</text>
</comment>
<evidence type="ECO:0000313" key="6">
    <source>
        <dbReference type="Proteomes" id="UP000678393"/>
    </source>
</evidence>
<keyword evidence="3" id="KW-0106">Calcium</keyword>
<dbReference type="InterPro" id="IPR040365">
    <property type="entry name" value="EFHD1/2"/>
</dbReference>
<dbReference type="CDD" id="cd00051">
    <property type="entry name" value="EFh"/>
    <property type="match status" value="1"/>
</dbReference>
<sequence length="150" mass="17362">MATDELAAKLNRRNLINEGEEGSPVLPSTTVFNPYTEFKEFTRKQIQDFQKTFNKYDVGKDKFIDLMELKLMMEKLGAPQTHVSLKNMIKEVDEDFDDKISFREFLLIFRKAAAGELQEDSGLYDLYKNMEEIDVDVEGVKGAKNFFQAK</sequence>
<gene>
    <name evidence="5" type="ORF">CUNI_LOCUS1872</name>
</gene>
<feature type="domain" description="EF-hand" evidence="4">
    <location>
        <begin position="80"/>
        <end position="115"/>
    </location>
</feature>
<keyword evidence="1" id="KW-0479">Metal-binding</keyword>
<dbReference type="Gene3D" id="1.10.238.10">
    <property type="entry name" value="EF-hand"/>
    <property type="match status" value="1"/>
</dbReference>
<feature type="domain" description="EF-hand" evidence="4">
    <location>
        <begin position="44"/>
        <end position="79"/>
    </location>
</feature>
<dbReference type="PANTHER" id="PTHR13025">
    <property type="entry name" value="EF-HAND DOMAIN-CONTAINING PROTEIN D"/>
    <property type="match status" value="1"/>
</dbReference>
<dbReference type="AlphaFoldDB" id="A0A8S3YI14"/>
<accession>A0A8S3YI14</accession>
<keyword evidence="6" id="KW-1185">Reference proteome</keyword>
<evidence type="ECO:0000256" key="1">
    <source>
        <dbReference type="ARBA" id="ARBA00022723"/>
    </source>
</evidence>
<dbReference type="InterPro" id="IPR011992">
    <property type="entry name" value="EF-hand-dom_pair"/>
</dbReference>
<dbReference type="PANTHER" id="PTHR13025:SF6">
    <property type="entry name" value="EF-HAND DOMAIN-CONTAINING PROTEIN-RELATED"/>
    <property type="match status" value="1"/>
</dbReference>